<dbReference type="PhylomeDB" id="A0A1B0FLY4"/>
<dbReference type="PANTHER" id="PTHR11601">
    <property type="entry name" value="CYSTEINE DESULFURYLASE FAMILY MEMBER"/>
    <property type="match status" value="1"/>
</dbReference>
<evidence type="ECO:0000313" key="2">
    <source>
        <dbReference type="EnsemblMetazoa" id="GMOY004890-PA"/>
    </source>
</evidence>
<name>A0A1B0FLY4_GLOMM</name>
<evidence type="ECO:0000313" key="3">
    <source>
        <dbReference type="Proteomes" id="UP000092444"/>
    </source>
</evidence>
<sequence length="148" mass="16111">MVTKTGHKCVLDSCRALGNAGFDAVCCVINMQKFGKAVAPGSRVCLEPVQSDGGQERDLRGGTAAAPLGIGLGAAAELAEQVMEYDHKCIHFLSKHLFDCRMKALAQAKRNGHPEQTYSDCLNLSFAYVESESLKDVLMVCHQFYHTM</sequence>
<dbReference type="GO" id="GO:0031071">
    <property type="term" value="F:cysteine desulfurase activity"/>
    <property type="evidence" value="ECO:0007669"/>
    <property type="project" value="TreeGrafter"/>
</dbReference>
<dbReference type="GO" id="GO:0005634">
    <property type="term" value="C:nucleus"/>
    <property type="evidence" value="ECO:0007669"/>
    <property type="project" value="TreeGrafter"/>
</dbReference>
<dbReference type="Gene3D" id="3.90.1150.10">
    <property type="entry name" value="Aspartate Aminotransferase, domain 1"/>
    <property type="match status" value="1"/>
</dbReference>
<protein>
    <submittedName>
        <fullName evidence="2">Uncharacterized protein</fullName>
    </submittedName>
</protein>
<proteinExistence type="predicted"/>
<dbReference type="GO" id="GO:0005739">
    <property type="term" value="C:mitochondrion"/>
    <property type="evidence" value="ECO:0007669"/>
    <property type="project" value="TreeGrafter"/>
</dbReference>
<dbReference type="EMBL" id="CCAG010020765">
    <property type="status" value="NOT_ANNOTATED_CDS"/>
    <property type="molecule type" value="Genomic_DNA"/>
</dbReference>
<dbReference type="GO" id="GO:0005829">
    <property type="term" value="C:cytosol"/>
    <property type="evidence" value="ECO:0007669"/>
    <property type="project" value="TreeGrafter"/>
</dbReference>
<dbReference type="GO" id="GO:0016226">
    <property type="term" value="P:iron-sulfur cluster assembly"/>
    <property type="evidence" value="ECO:0007669"/>
    <property type="project" value="TreeGrafter"/>
</dbReference>
<dbReference type="STRING" id="37546.A0A1B0FLY4"/>
<dbReference type="InterPro" id="IPR015422">
    <property type="entry name" value="PyrdxlP-dep_Trfase_small"/>
</dbReference>
<dbReference type="PANTHER" id="PTHR11601:SF34">
    <property type="entry name" value="CYSTEINE DESULFURASE"/>
    <property type="match status" value="1"/>
</dbReference>
<keyword evidence="3" id="KW-1185">Reference proteome</keyword>
<dbReference type="SUPFAM" id="SSF53383">
    <property type="entry name" value="PLP-dependent transferases"/>
    <property type="match status" value="1"/>
</dbReference>
<dbReference type="Proteomes" id="UP000092444">
    <property type="component" value="Unassembled WGS sequence"/>
</dbReference>
<reference evidence="2" key="1">
    <citation type="submission" date="2020-05" db="UniProtKB">
        <authorList>
            <consortium name="EnsemblMetazoa"/>
        </authorList>
    </citation>
    <scope>IDENTIFICATION</scope>
    <source>
        <strain evidence="2">Yale</strain>
    </source>
</reference>
<dbReference type="EnsemblMetazoa" id="GMOY004890-RA">
    <property type="protein sequence ID" value="GMOY004890-PA"/>
    <property type="gene ID" value="GMOY004890"/>
</dbReference>
<dbReference type="VEuPathDB" id="VectorBase:GMOY004890"/>
<dbReference type="InterPro" id="IPR015424">
    <property type="entry name" value="PyrdxlP-dep_Trfase"/>
</dbReference>
<dbReference type="AlphaFoldDB" id="A0A1B0FLY4"/>
<accession>A0A1B0FLY4</accession>
<evidence type="ECO:0000256" key="1">
    <source>
        <dbReference type="ARBA" id="ARBA00001933"/>
    </source>
</evidence>
<organism evidence="2 3">
    <name type="scientific">Glossina morsitans morsitans</name>
    <name type="common">Savannah tsetse fly</name>
    <dbReference type="NCBI Taxonomy" id="37546"/>
    <lineage>
        <taxon>Eukaryota</taxon>
        <taxon>Metazoa</taxon>
        <taxon>Ecdysozoa</taxon>
        <taxon>Arthropoda</taxon>
        <taxon>Hexapoda</taxon>
        <taxon>Insecta</taxon>
        <taxon>Pterygota</taxon>
        <taxon>Neoptera</taxon>
        <taxon>Endopterygota</taxon>
        <taxon>Diptera</taxon>
        <taxon>Brachycera</taxon>
        <taxon>Muscomorpha</taxon>
        <taxon>Hippoboscoidea</taxon>
        <taxon>Glossinidae</taxon>
        <taxon>Glossina</taxon>
    </lineage>
</organism>
<comment type="cofactor">
    <cofactor evidence="1">
        <name>pyridoxal 5'-phosphate</name>
        <dbReference type="ChEBI" id="CHEBI:597326"/>
    </cofactor>
</comment>